<feature type="compositionally biased region" description="Low complexity" evidence="1">
    <location>
        <begin position="11"/>
        <end position="32"/>
    </location>
</feature>
<feature type="compositionally biased region" description="Polar residues" evidence="1">
    <location>
        <begin position="1"/>
        <end position="10"/>
    </location>
</feature>
<evidence type="ECO:0000313" key="3">
    <source>
        <dbReference type="Proteomes" id="UP000249464"/>
    </source>
</evidence>
<name>A0A2X0PIM5_9BASI</name>
<accession>A0A2X0PIM5</accession>
<dbReference type="EMBL" id="FQNC01000116">
    <property type="protein sequence ID" value="SGZ31830.1"/>
    <property type="molecule type" value="Genomic_DNA"/>
</dbReference>
<sequence>MSFTSTLHSLSQPPSQCWQSGPSQSQPQPSAPTAARSNLRRASRIGQGRPLSTGSNSFGSVTGGTTSTPLDRARLLVQIEKLGIELEAIKDLLAPDSPLSQVPQKLQALQEQVAQFFGPQSLQATQDVLSDRFNASVQASINSVGRDILRSLHELGQTQRQYIDTKFDELAKRGTARMEVLLQRVSELSYKLDRMTAVESEASYKVQRGVNQLREEREGWFERRSEHGFGYEVEFAEQASPAYQDSSVAQVDNSSSSITAQVASKEPPAAERRQKACSRRNDCTEIASKHEVSENHRSTPHKKCQANKRSINQDEEGNVLLLFERA</sequence>
<keyword evidence="3" id="KW-1185">Reference proteome</keyword>
<feature type="compositionally biased region" description="Low complexity" evidence="1">
    <location>
        <begin position="52"/>
        <end position="65"/>
    </location>
</feature>
<dbReference type="AlphaFoldDB" id="A0A2X0PIM5"/>
<feature type="compositionally biased region" description="Basic and acidic residues" evidence="1">
    <location>
        <begin position="268"/>
        <end position="297"/>
    </location>
</feature>
<feature type="region of interest" description="Disordered" evidence="1">
    <location>
        <begin position="1"/>
        <end position="65"/>
    </location>
</feature>
<protein>
    <submittedName>
        <fullName evidence="2">BQ5605_C042g12014 protein</fullName>
    </submittedName>
</protein>
<proteinExistence type="predicted"/>
<evidence type="ECO:0000313" key="2">
    <source>
        <dbReference type="EMBL" id="SGZ31830.1"/>
    </source>
</evidence>
<gene>
    <name evidence="2" type="primary">BQ5605_C042g12014</name>
    <name evidence="2" type="ORF">BQ5605_C042G12014</name>
</gene>
<dbReference type="Proteomes" id="UP000249464">
    <property type="component" value="Unassembled WGS sequence"/>
</dbReference>
<feature type="region of interest" description="Disordered" evidence="1">
    <location>
        <begin position="252"/>
        <end position="317"/>
    </location>
</feature>
<evidence type="ECO:0000256" key="1">
    <source>
        <dbReference type="SAM" id="MobiDB-lite"/>
    </source>
</evidence>
<reference evidence="2 3" key="1">
    <citation type="submission" date="2016-11" db="EMBL/GenBank/DDBJ databases">
        <authorList>
            <person name="Jaros S."/>
            <person name="Januszkiewicz K."/>
            <person name="Wedrychowicz H."/>
        </authorList>
    </citation>
    <scope>NUCLEOTIDE SEQUENCE [LARGE SCALE GENOMIC DNA]</scope>
</reference>
<organism evidence="2 3">
    <name type="scientific">Microbotryum silenes-dioicae</name>
    <dbReference type="NCBI Taxonomy" id="796604"/>
    <lineage>
        <taxon>Eukaryota</taxon>
        <taxon>Fungi</taxon>
        <taxon>Dikarya</taxon>
        <taxon>Basidiomycota</taxon>
        <taxon>Pucciniomycotina</taxon>
        <taxon>Microbotryomycetes</taxon>
        <taxon>Microbotryales</taxon>
        <taxon>Microbotryaceae</taxon>
        <taxon>Microbotryum</taxon>
    </lineage>
</organism>